<dbReference type="InterPro" id="IPR051333">
    <property type="entry name" value="CLIP_Serine_Protease"/>
</dbReference>
<dbReference type="InterPro" id="IPR018114">
    <property type="entry name" value="TRYPSIN_HIS"/>
</dbReference>
<gene>
    <name evidence="2" type="ORF">CTOB1V02_LOCUS16084</name>
</gene>
<reference evidence="2" key="1">
    <citation type="submission" date="2020-11" db="EMBL/GenBank/DDBJ databases">
        <authorList>
            <person name="Tran Van P."/>
        </authorList>
    </citation>
    <scope>NUCLEOTIDE SEQUENCE</scope>
</reference>
<keyword evidence="1" id="KW-1015">Disulfide bond</keyword>
<dbReference type="Pfam" id="PF00089">
    <property type="entry name" value="Trypsin"/>
    <property type="match status" value="1"/>
</dbReference>
<protein>
    <submittedName>
        <fullName evidence="2">Uncharacterized protein</fullName>
    </submittedName>
</protein>
<dbReference type="AlphaFoldDB" id="A0A7R8WU96"/>
<dbReference type="InterPro" id="IPR043504">
    <property type="entry name" value="Peptidase_S1_PA_chymotrypsin"/>
</dbReference>
<organism evidence="2">
    <name type="scientific">Cyprideis torosa</name>
    <dbReference type="NCBI Taxonomy" id="163714"/>
    <lineage>
        <taxon>Eukaryota</taxon>
        <taxon>Metazoa</taxon>
        <taxon>Ecdysozoa</taxon>
        <taxon>Arthropoda</taxon>
        <taxon>Crustacea</taxon>
        <taxon>Oligostraca</taxon>
        <taxon>Ostracoda</taxon>
        <taxon>Podocopa</taxon>
        <taxon>Podocopida</taxon>
        <taxon>Cytherocopina</taxon>
        <taxon>Cytheroidea</taxon>
        <taxon>Cytherideidae</taxon>
        <taxon>Cyprideis</taxon>
    </lineage>
</organism>
<dbReference type="PROSITE" id="PS00134">
    <property type="entry name" value="TRYPSIN_HIS"/>
    <property type="match status" value="1"/>
</dbReference>
<accession>A0A7R8WU96</accession>
<evidence type="ECO:0000313" key="2">
    <source>
        <dbReference type="EMBL" id="CAD7238269.1"/>
    </source>
</evidence>
<dbReference type="PANTHER" id="PTHR24260">
    <property type="match status" value="1"/>
</dbReference>
<dbReference type="PRINTS" id="PR00722">
    <property type="entry name" value="CHYMOTRYPSIN"/>
</dbReference>
<dbReference type="InterPro" id="IPR009003">
    <property type="entry name" value="Peptidase_S1_PA"/>
</dbReference>
<dbReference type="OrthoDB" id="60866at2759"/>
<dbReference type="SMART" id="SM00020">
    <property type="entry name" value="Tryp_SPc"/>
    <property type="match status" value="1"/>
</dbReference>
<dbReference type="GO" id="GO:0004252">
    <property type="term" value="F:serine-type endopeptidase activity"/>
    <property type="evidence" value="ECO:0007669"/>
    <property type="project" value="InterPro"/>
</dbReference>
<dbReference type="PANTHER" id="PTHR24260:SF136">
    <property type="entry name" value="GH08193P-RELATED"/>
    <property type="match status" value="1"/>
</dbReference>
<dbReference type="InterPro" id="IPR001314">
    <property type="entry name" value="Peptidase_S1A"/>
</dbReference>
<dbReference type="InterPro" id="IPR033116">
    <property type="entry name" value="TRYPSIN_SER"/>
</dbReference>
<dbReference type="InterPro" id="IPR001254">
    <property type="entry name" value="Trypsin_dom"/>
</dbReference>
<evidence type="ECO:0000256" key="1">
    <source>
        <dbReference type="ARBA" id="ARBA00023157"/>
    </source>
</evidence>
<dbReference type="PROSITE" id="PS50240">
    <property type="entry name" value="TRYPSIN_DOM"/>
    <property type="match status" value="1"/>
</dbReference>
<dbReference type="Gene3D" id="2.40.10.10">
    <property type="entry name" value="Trypsin-like serine proteases"/>
    <property type="match status" value="2"/>
</dbReference>
<dbReference type="GO" id="GO:0006508">
    <property type="term" value="P:proteolysis"/>
    <property type="evidence" value="ECO:0007669"/>
    <property type="project" value="InterPro"/>
</dbReference>
<dbReference type="SUPFAM" id="SSF50494">
    <property type="entry name" value="Trypsin-like serine proteases"/>
    <property type="match status" value="1"/>
</dbReference>
<dbReference type="EMBL" id="OB698776">
    <property type="protein sequence ID" value="CAD7238269.1"/>
    <property type="molecule type" value="Genomic_DNA"/>
</dbReference>
<dbReference type="PROSITE" id="PS00135">
    <property type="entry name" value="TRYPSIN_SER"/>
    <property type="match status" value="1"/>
</dbReference>
<feature type="non-terminal residue" evidence="2">
    <location>
        <position position="153"/>
    </location>
</feature>
<proteinExistence type="predicted"/>
<name>A0A7R8WU96_9CRUS</name>
<sequence>MIMTALESRRFICTGALWTARHVISAAHCMKPLGMGAGDALPETLRIGPHMIKKQELQETIAHPEFKDKNSPDYLIVILAQPMTLGNGPTSWNLLVAGWGRTEENKLPDVPKKRWMHPQMCSPDRCLDSMICLNSSEGGVCVGDSGGPVLGQS</sequence>